<dbReference type="FunCoup" id="A0A1D6JHW8">
    <property type="interactions" value="473"/>
</dbReference>
<dbReference type="AlphaFoldDB" id="A0A1D6JHW8"/>
<dbReference type="EMBL" id="CM000786">
    <property type="protein sequence ID" value="AQK47212.1"/>
    <property type="molecule type" value="Genomic_DNA"/>
</dbReference>
<evidence type="ECO:0000313" key="1">
    <source>
        <dbReference type="EMBL" id="AQK47212.1"/>
    </source>
</evidence>
<protein>
    <submittedName>
        <fullName evidence="1">Uncharacterized protein</fullName>
    </submittedName>
</protein>
<dbReference type="eggNOG" id="ENOG502R4EC">
    <property type="taxonomic scope" value="Eukaryota"/>
</dbReference>
<gene>
    <name evidence="1" type="ORF">ZEAMMB73_Zm00001d026602</name>
</gene>
<organism evidence="1">
    <name type="scientific">Zea mays</name>
    <name type="common">Maize</name>
    <dbReference type="NCBI Taxonomy" id="4577"/>
    <lineage>
        <taxon>Eukaryota</taxon>
        <taxon>Viridiplantae</taxon>
        <taxon>Streptophyta</taxon>
        <taxon>Embryophyta</taxon>
        <taxon>Tracheophyta</taxon>
        <taxon>Spermatophyta</taxon>
        <taxon>Magnoliopsida</taxon>
        <taxon>Liliopsida</taxon>
        <taxon>Poales</taxon>
        <taxon>Poaceae</taxon>
        <taxon>PACMAD clade</taxon>
        <taxon>Panicoideae</taxon>
        <taxon>Andropogonodae</taxon>
        <taxon>Andropogoneae</taxon>
        <taxon>Tripsacinae</taxon>
        <taxon>Zea</taxon>
    </lineage>
</organism>
<accession>A0A1D6JHW8</accession>
<reference evidence="1" key="1">
    <citation type="submission" date="2015-12" db="EMBL/GenBank/DDBJ databases">
        <title>Update maize B73 reference genome by single molecule sequencing technologies.</title>
        <authorList>
            <consortium name="Maize Genome Sequencing Project"/>
            <person name="Ware D."/>
        </authorList>
    </citation>
    <scope>NUCLEOTIDE SEQUENCE</scope>
    <source>
        <tissue evidence="1">Seedling</tissue>
    </source>
</reference>
<dbReference type="OMA" id="SESHFGM"/>
<proteinExistence type="predicted"/>
<dbReference type="PaxDb" id="4577-GRMZM2G481615_P01"/>
<sequence>MMFFPEAASVEVLAKRAALTYEAALPNGRGAARNVSKVMPSESHFGMNMLISRVLESHGDCCKNSSKVRHNLLEAVWIVTVVPAASSTVAMSDSNGNLCAMIMLPPMVVVFRTNGEATLLR</sequence>
<dbReference type="InParanoid" id="A0A1D6JHW8"/>
<name>A0A1D6JHW8_MAIZE</name>
<dbReference type="ExpressionAtlas" id="A0A1D6JHW8">
    <property type="expression patterns" value="baseline and differential"/>
</dbReference>